<protein>
    <submittedName>
        <fullName evidence="5">Acetyltransferase (GNAT) family protein</fullName>
    </submittedName>
</protein>
<evidence type="ECO:0000256" key="2">
    <source>
        <dbReference type="ARBA" id="ARBA00023315"/>
    </source>
</evidence>
<dbReference type="InterPro" id="IPR050832">
    <property type="entry name" value="Bact_Acetyltransf"/>
</dbReference>
<dbReference type="SUPFAM" id="SSF55729">
    <property type="entry name" value="Acyl-CoA N-acyltransferases (Nat)"/>
    <property type="match status" value="1"/>
</dbReference>
<feature type="region of interest" description="Disordered" evidence="3">
    <location>
        <begin position="1"/>
        <end position="21"/>
    </location>
</feature>
<proteinExistence type="predicted"/>
<dbReference type="InterPro" id="IPR016181">
    <property type="entry name" value="Acyl_CoA_acyltransferase"/>
</dbReference>
<dbReference type="RefSeq" id="WP_083611746.1">
    <property type="nucleotide sequence ID" value="NZ_FSRM01000002.1"/>
</dbReference>
<reference evidence="5 6" key="1">
    <citation type="submission" date="2016-11" db="EMBL/GenBank/DDBJ databases">
        <authorList>
            <person name="Jaros S."/>
            <person name="Januszkiewicz K."/>
            <person name="Wedrychowicz H."/>
        </authorList>
    </citation>
    <scope>NUCLEOTIDE SEQUENCE [LARGE SCALE GENOMIC DNA]</scope>
    <source>
        <strain evidence="5 6">GAS86</strain>
    </source>
</reference>
<dbReference type="AlphaFoldDB" id="A0A1N6KI88"/>
<dbReference type="OrthoDB" id="5916960at2"/>
<feature type="domain" description="N-acetyltransferase" evidence="4">
    <location>
        <begin position="17"/>
        <end position="168"/>
    </location>
</feature>
<evidence type="ECO:0000259" key="4">
    <source>
        <dbReference type="PROSITE" id="PS51186"/>
    </source>
</evidence>
<evidence type="ECO:0000256" key="3">
    <source>
        <dbReference type="SAM" id="MobiDB-lite"/>
    </source>
</evidence>
<dbReference type="Proteomes" id="UP000184693">
    <property type="component" value="Unassembled WGS sequence"/>
</dbReference>
<keyword evidence="2" id="KW-0012">Acyltransferase</keyword>
<dbReference type="PANTHER" id="PTHR43877">
    <property type="entry name" value="AMINOALKYLPHOSPHONATE N-ACETYLTRANSFERASE-RELATED-RELATED"/>
    <property type="match status" value="1"/>
</dbReference>
<evidence type="ECO:0000256" key="1">
    <source>
        <dbReference type="ARBA" id="ARBA00022679"/>
    </source>
</evidence>
<dbReference type="CDD" id="cd04301">
    <property type="entry name" value="NAT_SF"/>
    <property type="match status" value="1"/>
</dbReference>
<dbReference type="Pfam" id="PF00583">
    <property type="entry name" value="Acetyltransf_1"/>
    <property type="match status" value="1"/>
</dbReference>
<dbReference type="PROSITE" id="PS51186">
    <property type="entry name" value="GNAT"/>
    <property type="match status" value="1"/>
</dbReference>
<gene>
    <name evidence="5" type="ORF">SAMN05444168_7273</name>
</gene>
<organism evidence="5 6">
    <name type="scientific">Paraburkholderia phenazinium</name>
    <dbReference type="NCBI Taxonomy" id="60549"/>
    <lineage>
        <taxon>Bacteria</taxon>
        <taxon>Pseudomonadati</taxon>
        <taxon>Pseudomonadota</taxon>
        <taxon>Betaproteobacteria</taxon>
        <taxon>Burkholderiales</taxon>
        <taxon>Burkholderiaceae</taxon>
        <taxon>Paraburkholderia</taxon>
    </lineage>
</organism>
<dbReference type="InterPro" id="IPR000182">
    <property type="entry name" value="GNAT_dom"/>
</dbReference>
<accession>A0A1N6KI88</accession>
<name>A0A1N6KI88_9BURK</name>
<dbReference type="Gene3D" id="3.40.630.30">
    <property type="match status" value="1"/>
</dbReference>
<evidence type="ECO:0000313" key="5">
    <source>
        <dbReference type="EMBL" id="SIO56292.1"/>
    </source>
</evidence>
<sequence length="169" mass="19257">MNNRMSRPLSKPDQFNTHIEGPKDNVQAACEAILRSVPEWFGIEESLVQYVRDTATLPTFVLHEADRIIGFLTLREHFPQAWEIHCVAVHADARGKGHGKQLLKHVEHWLAERGARFLQVKTIAATSANPHYALTRGFYERQGFMSIEVFPELWAPSNPCLQMLKVIDA</sequence>
<evidence type="ECO:0000313" key="6">
    <source>
        <dbReference type="Proteomes" id="UP000184693"/>
    </source>
</evidence>
<dbReference type="GO" id="GO:0016747">
    <property type="term" value="F:acyltransferase activity, transferring groups other than amino-acyl groups"/>
    <property type="evidence" value="ECO:0007669"/>
    <property type="project" value="InterPro"/>
</dbReference>
<keyword evidence="1 5" id="KW-0808">Transferase</keyword>
<dbReference type="EMBL" id="FSRM01000002">
    <property type="protein sequence ID" value="SIO56292.1"/>
    <property type="molecule type" value="Genomic_DNA"/>
</dbReference>